<dbReference type="GO" id="GO:0006511">
    <property type="term" value="P:ubiquitin-dependent protein catabolic process"/>
    <property type="evidence" value="ECO:0007669"/>
    <property type="project" value="UniProtKB-UniRule"/>
</dbReference>
<dbReference type="PANTHER" id="PTHR10589:SF17">
    <property type="entry name" value="UBIQUITIN CARBOXYL-TERMINAL HYDROLASE"/>
    <property type="match status" value="1"/>
</dbReference>
<sequence>MGESIPTSTGGQGRTIRWIPLESNPDMLNSLMYRLGVPKTWAFTDVWGLDPDLLTMVPQPCLAVLLLFPLTPAYEAHEQQQRLLREQRSMTSESSPPLPGTMLGHNRGQNSLFYMKQTIGNACGTVAVLHALANSTDIISLEPGPLQEFLNRARDLTPVQRAKLLEKSADIAEAHSSAATEEGQTGAPSADSRLNLHFVCLVGNNGRLYELDGRKSAPVDHGPSADLLTTAARVTREFMARDPENIQFNIVALTPAPDY</sequence>
<dbReference type="GO" id="GO:0004843">
    <property type="term" value="F:cysteine-type deubiquitinase activity"/>
    <property type="evidence" value="ECO:0007669"/>
    <property type="project" value="UniProtKB-UniRule"/>
</dbReference>
<dbReference type="InterPro" id="IPR038765">
    <property type="entry name" value="Papain-like_cys_pep_sf"/>
</dbReference>
<dbReference type="InterPro" id="IPR036959">
    <property type="entry name" value="Peptidase_C12_UCH_sf"/>
</dbReference>
<gene>
    <name evidence="11" type="primary">YUH1</name>
    <name evidence="11" type="ORF">H4R34_001799</name>
</gene>
<dbReference type="SUPFAM" id="SSF54001">
    <property type="entry name" value="Cysteine proteinases"/>
    <property type="match status" value="1"/>
</dbReference>
<keyword evidence="3 7" id="KW-0645">Protease</keyword>
<dbReference type="GO" id="GO:0005737">
    <property type="term" value="C:cytoplasm"/>
    <property type="evidence" value="ECO:0007669"/>
    <property type="project" value="TreeGrafter"/>
</dbReference>
<evidence type="ECO:0000256" key="6">
    <source>
        <dbReference type="ARBA" id="ARBA00022807"/>
    </source>
</evidence>
<comment type="similarity">
    <text evidence="2 7 8">Belongs to the peptidase C12 family.</text>
</comment>
<dbReference type="EMBL" id="JANBQB010000099">
    <property type="protein sequence ID" value="KAJ1982164.1"/>
    <property type="molecule type" value="Genomic_DNA"/>
</dbReference>
<feature type="domain" description="UCH catalytic" evidence="10">
    <location>
        <begin position="17"/>
        <end position="255"/>
    </location>
</feature>
<reference evidence="11" key="1">
    <citation type="submission" date="2022-07" db="EMBL/GenBank/DDBJ databases">
        <title>Phylogenomic reconstructions and comparative analyses of Kickxellomycotina fungi.</title>
        <authorList>
            <person name="Reynolds N.K."/>
            <person name="Stajich J.E."/>
            <person name="Barry K."/>
            <person name="Grigoriev I.V."/>
            <person name="Crous P."/>
            <person name="Smith M.E."/>
        </authorList>
    </citation>
    <scope>NUCLEOTIDE SEQUENCE</scope>
    <source>
        <strain evidence="11">RSA 567</strain>
    </source>
</reference>
<evidence type="ECO:0000256" key="7">
    <source>
        <dbReference type="PROSITE-ProRule" id="PRU01393"/>
    </source>
</evidence>
<evidence type="ECO:0000256" key="1">
    <source>
        <dbReference type="ARBA" id="ARBA00000707"/>
    </source>
</evidence>
<accession>A0A9W8E9X6</accession>
<dbReference type="FunFam" id="3.40.532.10:FF:000006">
    <property type="entry name" value="Ubiquitin carboxyl-terminal hydrolase"/>
    <property type="match status" value="1"/>
</dbReference>
<evidence type="ECO:0000256" key="4">
    <source>
        <dbReference type="ARBA" id="ARBA00022786"/>
    </source>
</evidence>
<comment type="catalytic activity">
    <reaction evidence="1 7 8">
        <text>Thiol-dependent hydrolysis of ester, thioester, amide, peptide and isopeptide bonds formed by the C-terminal Gly of ubiquitin (a 76-residue protein attached to proteins as an intracellular targeting signal).</text>
        <dbReference type="EC" id="3.4.19.12"/>
    </reaction>
</comment>
<protein>
    <recommendedName>
        <fullName evidence="8">Ubiquitin carboxyl-terminal hydrolase</fullName>
        <ecNumber evidence="8">3.4.19.12</ecNumber>
    </recommendedName>
</protein>
<dbReference type="CDD" id="cd09616">
    <property type="entry name" value="Peptidase_C12_UCH_L1_L3"/>
    <property type="match status" value="1"/>
</dbReference>
<dbReference type="PANTHER" id="PTHR10589">
    <property type="entry name" value="UBIQUITIN CARBOXYL-TERMINAL HYDROLASE"/>
    <property type="match status" value="1"/>
</dbReference>
<feature type="active site" description="Nucleophile" evidence="7">
    <location>
        <position position="123"/>
    </location>
</feature>
<dbReference type="InterPro" id="IPR057254">
    <property type="entry name" value="UCH_AS"/>
</dbReference>
<dbReference type="Gene3D" id="3.40.532.10">
    <property type="entry name" value="Peptidase C12, ubiquitin carboxyl-terminal hydrolase"/>
    <property type="match status" value="1"/>
</dbReference>
<evidence type="ECO:0000256" key="3">
    <source>
        <dbReference type="ARBA" id="ARBA00022670"/>
    </source>
</evidence>
<feature type="region of interest" description="Disordered" evidence="9">
    <location>
        <begin position="79"/>
        <end position="103"/>
    </location>
</feature>
<feature type="site" description="Important for enzyme activity" evidence="7">
    <location>
        <position position="212"/>
    </location>
</feature>
<dbReference type="PROSITE" id="PS52048">
    <property type="entry name" value="UCH_DOMAIN"/>
    <property type="match status" value="1"/>
</dbReference>
<evidence type="ECO:0000256" key="8">
    <source>
        <dbReference type="RuleBase" id="RU361215"/>
    </source>
</evidence>
<comment type="caution">
    <text evidence="11">The sequence shown here is derived from an EMBL/GenBank/DDBJ whole genome shotgun (WGS) entry which is preliminary data.</text>
</comment>
<feature type="compositionally biased region" description="Basic and acidic residues" evidence="9">
    <location>
        <begin position="79"/>
        <end position="88"/>
    </location>
</feature>
<dbReference type="EC" id="3.4.19.12" evidence="8"/>
<feature type="active site" description="Proton donor" evidence="7">
    <location>
        <position position="197"/>
    </location>
</feature>
<evidence type="ECO:0000313" key="11">
    <source>
        <dbReference type="EMBL" id="KAJ1982164.1"/>
    </source>
</evidence>
<dbReference type="InterPro" id="IPR001578">
    <property type="entry name" value="Peptidase_C12_UCH"/>
</dbReference>
<feature type="site" description="Transition state stabilizer" evidence="7">
    <location>
        <position position="117"/>
    </location>
</feature>
<evidence type="ECO:0000256" key="2">
    <source>
        <dbReference type="ARBA" id="ARBA00009326"/>
    </source>
</evidence>
<organism evidence="11 12">
    <name type="scientific">Dimargaris verticillata</name>
    <dbReference type="NCBI Taxonomy" id="2761393"/>
    <lineage>
        <taxon>Eukaryota</taxon>
        <taxon>Fungi</taxon>
        <taxon>Fungi incertae sedis</taxon>
        <taxon>Zoopagomycota</taxon>
        <taxon>Kickxellomycotina</taxon>
        <taxon>Dimargaritomycetes</taxon>
        <taxon>Dimargaritales</taxon>
        <taxon>Dimargaritaceae</taxon>
        <taxon>Dimargaris</taxon>
    </lineage>
</organism>
<keyword evidence="12" id="KW-1185">Reference proteome</keyword>
<evidence type="ECO:0000256" key="5">
    <source>
        <dbReference type="ARBA" id="ARBA00022801"/>
    </source>
</evidence>
<evidence type="ECO:0000313" key="12">
    <source>
        <dbReference type="Proteomes" id="UP001151582"/>
    </source>
</evidence>
<dbReference type="GO" id="GO:0016579">
    <property type="term" value="P:protein deubiquitination"/>
    <property type="evidence" value="ECO:0007669"/>
    <property type="project" value="TreeGrafter"/>
</dbReference>
<dbReference type="Proteomes" id="UP001151582">
    <property type="component" value="Unassembled WGS sequence"/>
</dbReference>
<dbReference type="Pfam" id="PF01088">
    <property type="entry name" value="Peptidase_C12"/>
    <property type="match status" value="1"/>
</dbReference>
<proteinExistence type="inferred from homology"/>
<dbReference type="PROSITE" id="PS00140">
    <property type="entry name" value="UCH_1"/>
    <property type="match status" value="1"/>
</dbReference>
<keyword evidence="4 7" id="KW-0833">Ubl conjugation pathway</keyword>
<evidence type="ECO:0000256" key="9">
    <source>
        <dbReference type="SAM" id="MobiDB-lite"/>
    </source>
</evidence>
<evidence type="ECO:0000259" key="10">
    <source>
        <dbReference type="PROSITE" id="PS52048"/>
    </source>
</evidence>
<dbReference type="AlphaFoldDB" id="A0A9W8E9X6"/>
<dbReference type="PRINTS" id="PR00707">
    <property type="entry name" value="UBCTHYDRLASE"/>
</dbReference>
<name>A0A9W8E9X6_9FUNG</name>
<keyword evidence="6 7" id="KW-0788">Thiol protease</keyword>
<dbReference type="OrthoDB" id="427186at2759"/>
<keyword evidence="5 7" id="KW-0378">Hydrolase</keyword>